<reference evidence="2" key="2">
    <citation type="submission" date="2025-08" db="UniProtKB">
        <authorList>
            <consortium name="Ensembl"/>
        </authorList>
    </citation>
    <scope>IDENTIFICATION</scope>
    <source>
        <strain evidence="2">Glennie</strain>
    </source>
</reference>
<evidence type="ECO:0000313" key="3">
    <source>
        <dbReference type="Proteomes" id="UP000002279"/>
    </source>
</evidence>
<accession>A0A6I8NQI0</accession>
<dbReference type="Bgee" id="ENSOANG00000049709">
    <property type="expression patterns" value="Expressed in fibroblast and 8 other cell types or tissues"/>
</dbReference>
<keyword evidence="3" id="KW-1185">Reference proteome</keyword>
<evidence type="ECO:0000313" key="2">
    <source>
        <dbReference type="Ensembl" id="ENSOANP00000042848.1"/>
    </source>
</evidence>
<dbReference type="Ensembl" id="ENSOANT00000068830.1">
    <property type="protein sequence ID" value="ENSOANP00000042848.1"/>
    <property type="gene ID" value="ENSOANG00000049709.1"/>
</dbReference>
<dbReference type="InParanoid" id="A0A6I8NQI0"/>
<dbReference type="AlphaFoldDB" id="A0A6I8NQI0"/>
<dbReference type="Proteomes" id="UP000002279">
    <property type="component" value="Chromosome 2"/>
</dbReference>
<organism evidence="2 3">
    <name type="scientific">Ornithorhynchus anatinus</name>
    <name type="common">Duckbill platypus</name>
    <dbReference type="NCBI Taxonomy" id="9258"/>
    <lineage>
        <taxon>Eukaryota</taxon>
        <taxon>Metazoa</taxon>
        <taxon>Chordata</taxon>
        <taxon>Craniata</taxon>
        <taxon>Vertebrata</taxon>
        <taxon>Euteleostomi</taxon>
        <taxon>Mammalia</taxon>
        <taxon>Monotremata</taxon>
        <taxon>Ornithorhynchidae</taxon>
        <taxon>Ornithorhynchus</taxon>
    </lineage>
</organism>
<dbReference type="GeneTree" id="ENSGT00990000210340"/>
<name>A0A6I8NQI0_ORNAN</name>
<evidence type="ECO:0000256" key="1">
    <source>
        <dbReference type="SAM" id="SignalP"/>
    </source>
</evidence>
<protein>
    <submittedName>
        <fullName evidence="2">Uncharacterized protein</fullName>
    </submittedName>
</protein>
<keyword evidence="1" id="KW-0732">Signal</keyword>
<feature type="signal peptide" evidence="1">
    <location>
        <begin position="1"/>
        <end position="20"/>
    </location>
</feature>
<sequence>PLAKASAFYLLFFFFQKTEVIEEAFPGMFMDTPEDEKTKLISCLGAFRQFWASLSQVSAAVQMCSSIYPKCLATSPHQLVLGVHFMVSVCAPQFLAARCLTSCCTSLEVLYLYTPQISGFSLTVCHLGGLSQLCHLSIL</sequence>
<reference evidence="2" key="3">
    <citation type="submission" date="2025-09" db="UniProtKB">
        <authorList>
            <consortium name="Ensembl"/>
        </authorList>
    </citation>
    <scope>IDENTIFICATION</scope>
    <source>
        <strain evidence="2">Glennie</strain>
    </source>
</reference>
<reference evidence="2 3" key="1">
    <citation type="journal article" date="2008" name="Nature">
        <title>Genome analysis of the platypus reveals unique signatures of evolution.</title>
        <authorList>
            <person name="Warren W.C."/>
            <person name="Hillier L.W."/>
            <person name="Marshall Graves J.A."/>
            <person name="Birney E."/>
            <person name="Ponting C.P."/>
            <person name="Grutzner F."/>
            <person name="Belov K."/>
            <person name="Miller W."/>
            <person name="Clarke L."/>
            <person name="Chinwalla A.T."/>
            <person name="Yang S.P."/>
            <person name="Heger A."/>
            <person name="Locke D.P."/>
            <person name="Miethke P."/>
            <person name="Waters P.D."/>
            <person name="Veyrunes F."/>
            <person name="Fulton L."/>
            <person name="Fulton B."/>
            <person name="Graves T."/>
            <person name="Wallis J."/>
            <person name="Puente X.S."/>
            <person name="Lopez-Otin C."/>
            <person name="Ordonez G.R."/>
            <person name="Eichler E.E."/>
            <person name="Chen L."/>
            <person name="Cheng Z."/>
            <person name="Deakin J.E."/>
            <person name="Alsop A."/>
            <person name="Thompson K."/>
            <person name="Kirby P."/>
            <person name="Papenfuss A.T."/>
            <person name="Wakefield M.J."/>
            <person name="Olender T."/>
            <person name="Lancet D."/>
            <person name="Huttley G.A."/>
            <person name="Smit A.F."/>
            <person name="Pask A."/>
            <person name="Temple-Smith P."/>
            <person name="Batzer M.A."/>
            <person name="Walker J.A."/>
            <person name="Konkel M.K."/>
            <person name="Harris R.S."/>
            <person name="Whittington C.M."/>
            <person name="Wong E.S."/>
            <person name="Gemmell N.J."/>
            <person name="Buschiazzo E."/>
            <person name="Vargas Jentzsch I.M."/>
            <person name="Merkel A."/>
            <person name="Schmitz J."/>
            <person name="Zemann A."/>
            <person name="Churakov G."/>
            <person name="Kriegs J.O."/>
            <person name="Brosius J."/>
            <person name="Murchison E.P."/>
            <person name="Sachidanandam R."/>
            <person name="Smith C."/>
            <person name="Hannon G.J."/>
            <person name="Tsend-Ayush E."/>
            <person name="McMillan D."/>
            <person name="Attenborough R."/>
            <person name="Rens W."/>
            <person name="Ferguson-Smith M."/>
            <person name="Lefevre C.M."/>
            <person name="Sharp J.A."/>
            <person name="Nicholas K.R."/>
            <person name="Ray D.A."/>
            <person name="Kube M."/>
            <person name="Reinhardt R."/>
            <person name="Pringle T.H."/>
            <person name="Taylor J."/>
            <person name="Jones R.C."/>
            <person name="Nixon B."/>
            <person name="Dacheux J.L."/>
            <person name="Niwa H."/>
            <person name="Sekita Y."/>
            <person name="Huang X."/>
            <person name="Stark A."/>
            <person name="Kheradpour P."/>
            <person name="Kellis M."/>
            <person name="Flicek P."/>
            <person name="Chen Y."/>
            <person name="Webber C."/>
            <person name="Hardison R."/>
            <person name="Nelson J."/>
            <person name="Hallsworth-Pepin K."/>
            <person name="Delehaunty K."/>
            <person name="Markovic C."/>
            <person name="Minx P."/>
            <person name="Feng Y."/>
            <person name="Kremitzki C."/>
            <person name="Mitreva M."/>
            <person name="Glasscock J."/>
            <person name="Wylie T."/>
            <person name="Wohldmann P."/>
            <person name="Thiru P."/>
            <person name="Nhan M.N."/>
            <person name="Pohl C.S."/>
            <person name="Smith S.M."/>
            <person name="Hou S."/>
            <person name="Nefedov M."/>
            <person name="de Jong P.J."/>
            <person name="Renfree M.B."/>
            <person name="Mardis E.R."/>
            <person name="Wilson R.K."/>
        </authorList>
    </citation>
    <scope>NUCLEOTIDE SEQUENCE [LARGE SCALE GENOMIC DNA]</scope>
    <source>
        <strain evidence="2 3">Glennie</strain>
    </source>
</reference>
<feature type="chain" id="PRO_5026031785" evidence="1">
    <location>
        <begin position="21"/>
        <end position="139"/>
    </location>
</feature>
<proteinExistence type="predicted"/>